<gene>
    <name evidence="2" type="ORF">JAAARDRAFT_47793</name>
</gene>
<dbReference type="EMBL" id="KL197720">
    <property type="protein sequence ID" value="KDQ57148.1"/>
    <property type="molecule type" value="Genomic_DNA"/>
</dbReference>
<dbReference type="HOGENOM" id="CLU_990657_0_0_1"/>
<dbReference type="STRING" id="933084.A0A067PQQ5"/>
<protein>
    <submittedName>
        <fullName evidence="2">Uncharacterized protein</fullName>
    </submittedName>
</protein>
<sequence>MHFISYNHPPSPLTQKRRRLDAGAGAEFAEGNDVSPPIRLPTLLKFSQLISMDKDTLGEGDQTGKMDIDALQEDEVQEDDEREGEGEEGIEWDMDARDISPVQSSVVSTGAPIPIMSISATSFPVSPGTIRAQDALRAETFAHSLSLKTKAQGKKDMGGTYCRHVVRYQEWFLSDQSRRVKEKPSHSVLPAFPVTATKVAAFLEYEMSRPKGAVSALENWRLHHEHEYPNDPEAQKGLRFDSRIKAFEASVGKRETERTEKSQALKAVGASSGKPLSQLIA</sequence>
<dbReference type="AlphaFoldDB" id="A0A067PQQ5"/>
<evidence type="ECO:0000256" key="1">
    <source>
        <dbReference type="SAM" id="MobiDB-lite"/>
    </source>
</evidence>
<evidence type="ECO:0000313" key="2">
    <source>
        <dbReference type="EMBL" id="KDQ57148.1"/>
    </source>
</evidence>
<organism evidence="2 3">
    <name type="scientific">Jaapia argillacea MUCL 33604</name>
    <dbReference type="NCBI Taxonomy" id="933084"/>
    <lineage>
        <taxon>Eukaryota</taxon>
        <taxon>Fungi</taxon>
        <taxon>Dikarya</taxon>
        <taxon>Basidiomycota</taxon>
        <taxon>Agaricomycotina</taxon>
        <taxon>Agaricomycetes</taxon>
        <taxon>Agaricomycetidae</taxon>
        <taxon>Jaapiales</taxon>
        <taxon>Jaapiaceae</taxon>
        <taxon>Jaapia</taxon>
    </lineage>
</organism>
<feature type="compositionally biased region" description="Basic and acidic residues" evidence="1">
    <location>
        <begin position="251"/>
        <end position="263"/>
    </location>
</feature>
<proteinExistence type="predicted"/>
<dbReference type="Proteomes" id="UP000027265">
    <property type="component" value="Unassembled WGS sequence"/>
</dbReference>
<accession>A0A067PQQ5</accession>
<feature type="region of interest" description="Disordered" evidence="1">
    <location>
        <begin position="251"/>
        <end position="281"/>
    </location>
</feature>
<evidence type="ECO:0000313" key="3">
    <source>
        <dbReference type="Proteomes" id="UP000027265"/>
    </source>
</evidence>
<keyword evidence="3" id="KW-1185">Reference proteome</keyword>
<reference evidence="3" key="1">
    <citation type="journal article" date="2014" name="Proc. Natl. Acad. Sci. U.S.A.">
        <title>Extensive sampling of basidiomycete genomes demonstrates inadequacy of the white-rot/brown-rot paradigm for wood decay fungi.</title>
        <authorList>
            <person name="Riley R."/>
            <person name="Salamov A.A."/>
            <person name="Brown D.W."/>
            <person name="Nagy L.G."/>
            <person name="Floudas D."/>
            <person name="Held B.W."/>
            <person name="Levasseur A."/>
            <person name="Lombard V."/>
            <person name="Morin E."/>
            <person name="Otillar R."/>
            <person name="Lindquist E.A."/>
            <person name="Sun H."/>
            <person name="LaButti K.M."/>
            <person name="Schmutz J."/>
            <person name="Jabbour D."/>
            <person name="Luo H."/>
            <person name="Baker S.E."/>
            <person name="Pisabarro A.G."/>
            <person name="Walton J.D."/>
            <person name="Blanchette R.A."/>
            <person name="Henrissat B."/>
            <person name="Martin F."/>
            <person name="Cullen D."/>
            <person name="Hibbett D.S."/>
            <person name="Grigoriev I.V."/>
        </authorList>
    </citation>
    <scope>NUCLEOTIDE SEQUENCE [LARGE SCALE GENOMIC DNA]</scope>
    <source>
        <strain evidence="3">MUCL 33604</strain>
    </source>
</reference>
<dbReference type="OrthoDB" id="3257564at2759"/>
<dbReference type="InParanoid" id="A0A067PQQ5"/>
<name>A0A067PQQ5_9AGAM</name>